<dbReference type="EMBL" id="CAFBIZ010000225">
    <property type="protein sequence ID" value="CAB4852074.1"/>
    <property type="molecule type" value="Genomic_DNA"/>
</dbReference>
<proteinExistence type="predicted"/>
<organism evidence="2">
    <name type="scientific">freshwater metagenome</name>
    <dbReference type="NCBI Taxonomy" id="449393"/>
    <lineage>
        <taxon>unclassified sequences</taxon>
        <taxon>metagenomes</taxon>
        <taxon>ecological metagenomes</taxon>
    </lineage>
</organism>
<feature type="transmembrane region" description="Helical" evidence="1">
    <location>
        <begin position="114"/>
        <end position="132"/>
    </location>
</feature>
<keyword evidence="1" id="KW-0812">Transmembrane</keyword>
<feature type="transmembrane region" description="Helical" evidence="1">
    <location>
        <begin position="188"/>
        <end position="208"/>
    </location>
</feature>
<evidence type="ECO:0000256" key="1">
    <source>
        <dbReference type="SAM" id="Phobius"/>
    </source>
</evidence>
<evidence type="ECO:0000313" key="2">
    <source>
        <dbReference type="EMBL" id="CAB4852074.1"/>
    </source>
</evidence>
<feature type="transmembrane region" description="Helical" evidence="1">
    <location>
        <begin position="21"/>
        <end position="40"/>
    </location>
</feature>
<keyword evidence="1" id="KW-1133">Transmembrane helix</keyword>
<name>A0A6J7C4J5_9ZZZZ</name>
<feature type="transmembrane region" description="Helical" evidence="1">
    <location>
        <begin position="89"/>
        <end position="108"/>
    </location>
</feature>
<accession>A0A6J7C4J5</accession>
<dbReference type="EMBL" id="CAFBPU010000072">
    <property type="protein sequence ID" value="CAB5039994.1"/>
    <property type="molecule type" value="Genomic_DNA"/>
</dbReference>
<reference evidence="2" key="1">
    <citation type="submission" date="2020-05" db="EMBL/GenBank/DDBJ databases">
        <authorList>
            <person name="Chiriac C."/>
            <person name="Salcher M."/>
            <person name="Ghai R."/>
            <person name="Kavagutti S V."/>
        </authorList>
    </citation>
    <scope>NUCLEOTIDE SEQUENCE</scope>
</reference>
<protein>
    <submittedName>
        <fullName evidence="2">Unannotated protein</fullName>
    </submittedName>
</protein>
<feature type="transmembrane region" description="Helical" evidence="1">
    <location>
        <begin position="248"/>
        <end position="269"/>
    </location>
</feature>
<feature type="transmembrane region" description="Helical" evidence="1">
    <location>
        <begin position="215"/>
        <end position="236"/>
    </location>
</feature>
<evidence type="ECO:0000313" key="3">
    <source>
        <dbReference type="EMBL" id="CAB5039994.1"/>
    </source>
</evidence>
<feature type="transmembrane region" description="Helical" evidence="1">
    <location>
        <begin position="153"/>
        <end position="176"/>
    </location>
</feature>
<gene>
    <name evidence="2" type="ORF">UFOPK3268_01495</name>
    <name evidence="3" type="ORF">UFOPK4150_02261</name>
</gene>
<keyword evidence="1" id="KW-0472">Membrane</keyword>
<sequence>MSIVAASTLNPRARRFETERIHASTTVLLLATIGLGLYGVGRLLGSNIVGTPHQSQVGSALAFVGVVLVVIALVLHVDHLSFRIGRSAVVLMCLGAILLSVGNLLSVFNMSPLWFNGPGWVLGGFGLAMVAVHKEGQMKTALAEYAAGSPWQLRVTVHASFLSLITGAIGLIAFGIGRMGLASVPGRGPLVLAGVGWVLLTIGVISHVEHLVPRIGLGAVIAAILAPIFWAANFLFNAIDPTSAANNVFWRVCLGIGTLLGALACALALQKKRSTDR</sequence>
<feature type="transmembrane region" description="Helical" evidence="1">
    <location>
        <begin position="60"/>
        <end position="77"/>
    </location>
</feature>
<dbReference type="AlphaFoldDB" id="A0A6J7C4J5"/>